<dbReference type="SUPFAM" id="SSF55781">
    <property type="entry name" value="GAF domain-like"/>
    <property type="match status" value="1"/>
</dbReference>
<dbReference type="InterPro" id="IPR050707">
    <property type="entry name" value="HTH_MetabolicPath_Reg"/>
</dbReference>
<dbReference type="InterPro" id="IPR036388">
    <property type="entry name" value="WH-like_DNA-bd_sf"/>
</dbReference>
<evidence type="ECO:0000313" key="6">
    <source>
        <dbReference type="EMBL" id="GAA0471260.1"/>
    </source>
</evidence>
<dbReference type="PANTHER" id="PTHR30136">
    <property type="entry name" value="HELIX-TURN-HELIX TRANSCRIPTIONAL REGULATOR, ICLR FAMILY"/>
    <property type="match status" value="1"/>
</dbReference>
<dbReference type="PROSITE" id="PS51078">
    <property type="entry name" value="ICLR_ED"/>
    <property type="match status" value="1"/>
</dbReference>
<comment type="caution">
    <text evidence="6">The sequence shown here is derived from an EMBL/GenBank/DDBJ whole genome shotgun (WGS) entry which is preliminary data.</text>
</comment>
<dbReference type="SMART" id="SM00346">
    <property type="entry name" value="HTH_ICLR"/>
    <property type="match status" value="1"/>
</dbReference>
<organism evidence="6 7">
    <name type="scientific">Streptomyces olivaceiscleroticus</name>
    <dbReference type="NCBI Taxonomy" id="68245"/>
    <lineage>
        <taxon>Bacteria</taxon>
        <taxon>Bacillati</taxon>
        <taxon>Actinomycetota</taxon>
        <taxon>Actinomycetes</taxon>
        <taxon>Kitasatosporales</taxon>
        <taxon>Streptomycetaceae</taxon>
        <taxon>Streptomyces</taxon>
    </lineage>
</organism>
<dbReference type="Gene3D" id="1.10.10.10">
    <property type="entry name" value="Winged helix-like DNA-binding domain superfamily/Winged helix DNA-binding domain"/>
    <property type="match status" value="1"/>
</dbReference>
<feature type="domain" description="HTH iclR-type" evidence="4">
    <location>
        <begin position="16"/>
        <end position="77"/>
    </location>
</feature>
<dbReference type="Proteomes" id="UP001500909">
    <property type="component" value="Unassembled WGS sequence"/>
</dbReference>
<name>A0ABN1A9X9_9ACTN</name>
<evidence type="ECO:0000256" key="1">
    <source>
        <dbReference type="ARBA" id="ARBA00023015"/>
    </source>
</evidence>
<reference evidence="6 7" key="1">
    <citation type="journal article" date="2019" name="Int. J. Syst. Evol. Microbiol.">
        <title>The Global Catalogue of Microorganisms (GCM) 10K type strain sequencing project: providing services to taxonomists for standard genome sequencing and annotation.</title>
        <authorList>
            <consortium name="The Broad Institute Genomics Platform"/>
            <consortium name="The Broad Institute Genome Sequencing Center for Infectious Disease"/>
            <person name="Wu L."/>
            <person name="Ma J."/>
        </authorList>
    </citation>
    <scope>NUCLEOTIDE SEQUENCE [LARGE SCALE GENOMIC DNA]</scope>
    <source>
        <strain evidence="6 7">JCM 4805</strain>
    </source>
</reference>
<dbReference type="InterPro" id="IPR005471">
    <property type="entry name" value="Tscrpt_reg_IclR_N"/>
</dbReference>
<evidence type="ECO:0000313" key="7">
    <source>
        <dbReference type="Proteomes" id="UP001500909"/>
    </source>
</evidence>
<proteinExistence type="predicted"/>
<dbReference type="InterPro" id="IPR029016">
    <property type="entry name" value="GAF-like_dom_sf"/>
</dbReference>
<feature type="domain" description="IclR-ED" evidence="5">
    <location>
        <begin position="78"/>
        <end position="257"/>
    </location>
</feature>
<sequence length="258" mass="27224">MALGDPRPKADARPERSAADRVLALLGAFDDAHRSLTLTALARRAGLPLATAHRFAGKLTDWGALERGADGRYEIGLRLWEIAVLARRGVGLRQAALPFMEDLYEATHENVQLAVRDGLETVYIELISGRSAVGVRTRVGARWPLHATGVGLALLAYAPPSVVAQVCAAPLRRFTERTIGDPALLRSVLADVRASGVAVSERQITMDAVSVAAPVRGPNGQAVAALSVVVPVREGRAALLAPAVRVAAQGIARSLPAH</sequence>
<dbReference type="SUPFAM" id="SSF46785">
    <property type="entry name" value="Winged helix' DNA-binding domain"/>
    <property type="match status" value="1"/>
</dbReference>
<dbReference type="PROSITE" id="PS51077">
    <property type="entry name" value="HTH_ICLR"/>
    <property type="match status" value="1"/>
</dbReference>
<evidence type="ECO:0000256" key="3">
    <source>
        <dbReference type="ARBA" id="ARBA00023163"/>
    </source>
</evidence>
<keyword evidence="3" id="KW-0804">Transcription</keyword>
<accession>A0ABN1A9X9</accession>
<dbReference type="Pfam" id="PF09339">
    <property type="entry name" value="HTH_IclR"/>
    <property type="match status" value="1"/>
</dbReference>
<dbReference type="EMBL" id="BAAABY010000028">
    <property type="protein sequence ID" value="GAA0471260.1"/>
    <property type="molecule type" value="Genomic_DNA"/>
</dbReference>
<keyword evidence="7" id="KW-1185">Reference proteome</keyword>
<dbReference type="Gene3D" id="3.30.450.40">
    <property type="match status" value="1"/>
</dbReference>
<dbReference type="InterPro" id="IPR036390">
    <property type="entry name" value="WH_DNA-bd_sf"/>
</dbReference>
<keyword evidence="1" id="KW-0805">Transcription regulation</keyword>
<dbReference type="PANTHER" id="PTHR30136:SF24">
    <property type="entry name" value="HTH-TYPE TRANSCRIPTIONAL REPRESSOR ALLR"/>
    <property type="match status" value="1"/>
</dbReference>
<keyword evidence="2" id="KW-0238">DNA-binding</keyword>
<evidence type="ECO:0000259" key="5">
    <source>
        <dbReference type="PROSITE" id="PS51078"/>
    </source>
</evidence>
<evidence type="ECO:0000256" key="2">
    <source>
        <dbReference type="ARBA" id="ARBA00023125"/>
    </source>
</evidence>
<evidence type="ECO:0000259" key="4">
    <source>
        <dbReference type="PROSITE" id="PS51077"/>
    </source>
</evidence>
<dbReference type="InterPro" id="IPR014757">
    <property type="entry name" value="Tscrpt_reg_IclR_C"/>
</dbReference>
<gene>
    <name evidence="6" type="ORF">GCM10010361_39250</name>
</gene>
<dbReference type="RefSeq" id="WP_346096281.1">
    <property type="nucleotide sequence ID" value="NZ_BAAABY010000028.1"/>
</dbReference>
<protein>
    <submittedName>
        <fullName evidence="6">IclR family transcriptional regulator</fullName>
    </submittedName>
</protein>
<dbReference type="Pfam" id="PF01614">
    <property type="entry name" value="IclR_C"/>
    <property type="match status" value="1"/>
</dbReference>